<evidence type="ECO:0000313" key="1">
    <source>
        <dbReference type="EMBL" id="KAA2177192.1"/>
    </source>
</evidence>
<reference evidence="1" key="1">
    <citation type="submission" date="2018-10" db="EMBL/GenBank/DDBJ databases">
        <title>Genomic surveillance of multi-drug resistant E. coli causing blood-stream infections.</title>
        <authorList>
            <person name="Hastak P."/>
            <person name="Myers G."/>
            <person name="Djordjevic S."/>
            <person name="Chowdhury P.R."/>
        </authorList>
    </citation>
    <scope>NUCLEOTIDE SEQUENCE</scope>
    <source>
        <strain evidence="1">EC137_ST2003C</strain>
    </source>
</reference>
<dbReference type="RefSeq" id="WP_149858710.1">
    <property type="nucleotide sequence ID" value="NZ_RDVT01000127.1"/>
</dbReference>
<dbReference type="AlphaFoldDB" id="A0A641IX30"/>
<sequence>NHGHVFKLSQRQADNQGLRVNVLTMIVYPALLFCRLKIPCLFLLPDPQNDRAATVPAAP</sequence>
<proteinExistence type="predicted"/>
<gene>
    <name evidence="1" type="ORF">EA252_26445</name>
</gene>
<accession>A0A641IX30</accession>
<name>A0A641IX30_ECOLX</name>
<protein>
    <submittedName>
        <fullName evidence="1">Uncharacterized protein</fullName>
    </submittedName>
</protein>
<dbReference type="EMBL" id="RDVT01000127">
    <property type="protein sequence ID" value="KAA2177192.1"/>
    <property type="molecule type" value="Genomic_DNA"/>
</dbReference>
<organism evidence="1">
    <name type="scientific">Escherichia coli</name>
    <dbReference type="NCBI Taxonomy" id="562"/>
    <lineage>
        <taxon>Bacteria</taxon>
        <taxon>Pseudomonadati</taxon>
        <taxon>Pseudomonadota</taxon>
        <taxon>Gammaproteobacteria</taxon>
        <taxon>Enterobacterales</taxon>
        <taxon>Enterobacteriaceae</taxon>
        <taxon>Escherichia</taxon>
    </lineage>
</organism>
<feature type="non-terminal residue" evidence="1">
    <location>
        <position position="1"/>
    </location>
</feature>
<comment type="caution">
    <text evidence="1">The sequence shown here is derived from an EMBL/GenBank/DDBJ whole genome shotgun (WGS) entry which is preliminary data.</text>
</comment>